<evidence type="ECO:0000256" key="5">
    <source>
        <dbReference type="ARBA" id="ARBA00022741"/>
    </source>
</evidence>
<dbReference type="PRINTS" id="PR00344">
    <property type="entry name" value="BCTRLSENSOR"/>
</dbReference>
<gene>
    <name evidence="11" type="ORF">EDM21_24315</name>
</gene>
<feature type="transmembrane region" description="Helical" evidence="9">
    <location>
        <begin position="177"/>
        <end position="202"/>
    </location>
</feature>
<keyword evidence="5" id="KW-0547">Nucleotide-binding</keyword>
<comment type="caution">
    <text evidence="11">The sequence shown here is derived from an EMBL/GenBank/DDBJ whole genome shotgun (WGS) entry which is preliminary data.</text>
</comment>
<dbReference type="InterPro" id="IPR036890">
    <property type="entry name" value="HATPase_C_sf"/>
</dbReference>
<dbReference type="GO" id="GO:0000160">
    <property type="term" value="P:phosphorelay signal transduction system"/>
    <property type="evidence" value="ECO:0007669"/>
    <property type="project" value="UniProtKB-KW"/>
</dbReference>
<evidence type="ECO:0000256" key="6">
    <source>
        <dbReference type="ARBA" id="ARBA00022777"/>
    </source>
</evidence>
<keyword evidence="9" id="KW-1133">Transmembrane helix</keyword>
<dbReference type="CDD" id="cd00075">
    <property type="entry name" value="HATPase"/>
    <property type="match status" value="1"/>
</dbReference>
<keyword evidence="6" id="KW-0418">Kinase</keyword>
<dbReference type="EC" id="2.7.13.3" evidence="2"/>
<evidence type="ECO:0000256" key="3">
    <source>
        <dbReference type="ARBA" id="ARBA00022553"/>
    </source>
</evidence>
<dbReference type="RefSeq" id="WP_157338940.1">
    <property type="nucleotide sequence ID" value="NZ_RHLK01000032.1"/>
</dbReference>
<dbReference type="Proteomes" id="UP000490800">
    <property type="component" value="Unassembled WGS sequence"/>
</dbReference>
<feature type="transmembrane region" description="Helical" evidence="9">
    <location>
        <begin position="113"/>
        <end position="136"/>
    </location>
</feature>
<dbReference type="GO" id="GO:0004673">
    <property type="term" value="F:protein histidine kinase activity"/>
    <property type="evidence" value="ECO:0007669"/>
    <property type="project" value="UniProtKB-EC"/>
</dbReference>
<keyword evidence="8" id="KW-0902">Two-component regulatory system</keyword>
<feature type="transmembrane region" description="Helical" evidence="9">
    <location>
        <begin position="87"/>
        <end position="107"/>
    </location>
</feature>
<dbReference type="InterPro" id="IPR003594">
    <property type="entry name" value="HATPase_dom"/>
</dbReference>
<evidence type="ECO:0000256" key="9">
    <source>
        <dbReference type="SAM" id="Phobius"/>
    </source>
</evidence>
<sequence length="448" mass="49571">MIYYFFALLAAALVLLLGNVRNETNRWAAFFLLCASIGGLADTLYQAGLPRLGDAAQLLNHTLTPYGVLVFCIVYSGKVSRMAARHWLKGMLLLPVLFMLAVTPLVPALELNFGLLLLWTAPYYLTSCYLLLASLWTEENRWRKRNRLITTIIIVPTLLAVLVFINIAKVISPDFDFFSYISVFMIYSFVVAILGVFLYGVLGVRLRFEREPLDSTMKAVSSGTTLLNHTIKNELGKIAISTVNLKHSLGEADEQTQAHLAMIEKASGHMLAMVNRIHSQTKDILLEQHPCRLAVLAEVCVSDYLRQQGNGAIVIERNFMTQPVVICDAIHMKEVIGNILSNAVEAMPDGGTITIKLESAAKGVSLSFHDTGRGIPADQVTQVFEPFYSTKNRSRNFGLGLSYVYNVMQKSGGSVDVTSREGAGTVVTLYFPRNKIAERSREAGNESH</sequence>
<dbReference type="InterPro" id="IPR004358">
    <property type="entry name" value="Sig_transdc_His_kin-like_C"/>
</dbReference>
<evidence type="ECO:0000313" key="11">
    <source>
        <dbReference type="EMBL" id="MVP02595.1"/>
    </source>
</evidence>
<organism evidence="11 12">
    <name type="scientific">Paenibacillus lutrae</name>
    <dbReference type="NCBI Taxonomy" id="2078573"/>
    <lineage>
        <taxon>Bacteria</taxon>
        <taxon>Bacillati</taxon>
        <taxon>Bacillota</taxon>
        <taxon>Bacilli</taxon>
        <taxon>Bacillales</taxon>
        <taxon>Paenibacillaceae</taxon>
        <taxon>Paenibacillus</taxon>
    </lineage>
</organism>
<proteinExistence type="predicted"/>
<dbReference type="AlphaFoldDB" id="A0A7X3FMZ2"/>
<protein>
    <recommendedName>
        <fullName evidence="2">histidine kinase</fullName>
        <ecNumber evidence="2">2.7.13.3</ecNumber>
    </recommendedName>
</protein>
<reference evidence="11 12" key="1">
    <citation type="journal article" date="2019" name="Microorganisms">
        <title>Paenibacillus lutrae sp. nov., A Chitinolytic Species Isolated from A River Otter in Castril Natural Park, Granada, Spain.</title>
        <authorList>
            <person name="Rodriguez M."/>
            <person name="Reina J.C."/>
            <person name="Bejar V."/>
            <person name="Llamas I."/>
        </authorList>
    </citation>
    <scope>NUCLEOTIDE SEQUENCE [LARGE SCALE GENOMIC DNA]</scope>
    <source>
        <strain evidence="11 12">N10</strain>
    </source>
</reference>
<keyword evidence="3" id="KW-0597">Phosphoprotein</keyword>
<evidence type="ECO:0000256" key="1">
    <source>
        <dbReference type="ARBA" id="ARBA00000085"/>
    </source>
</evidence>
<dbReference type="SMART" id="SM00387">
    <property type="entry name" value="HATPase_c"/>
    <property type="match status" value="1"/>
</dbReference>
<dbReference type="EMBL" id="RHLK01000032">
    <property type="protein sequence ID" value="MVP02595.1"/>
    <property type="molecule type" value="Genomic_DNA"/>
</dbReference>
<evidence type="ECO:0000256" key="4">
    <source>
        <dbReference type="ARBA" id="ARBA00022679"/>
    </source>
</evidence>
<dbReference type="Pfam" id="PF02518">
    <property type="entry name" value="HATPase_c"/>
    <property type="match status" value="1"/>
</dbReference>
<evidence type="ECO:0000256" key="8">
    <source>
        <dbReference type="ARBA" id="ARBA00023012"/>
    </source>
</evidence>
<dbReference type="SUPFAM" id="SSF55874">
    <property type="entry name" value="ATPase domain of HSP90 chaperone/DNA topoisomerase II/histidine kinase"/>
    <property type="match status" value="1"/>
</dbReference>
<dbReference type="PANTHER" id="PTHR43065">
    <property type="entry name" value="SENSOR HISTIDINE KINASE"/>
    <property type="match status" value="1"/>
</dbReference>
<evidence type="ECO:0000256" key="2">
    <source>
        <dbReference type="ARBA" id="ARBA00012438"/>
    </source>
</evidence>
<dbReference type="GO" id="GO:0005524">
    <property type="term" value="F:ATP binding"/>
    <property type="evidence" value="ECO:0007669"/>
    <property type="project" value="UniProtKB-KW"/>
</dbReference>
<feature type="domain" description="Histidine kinase" evidence="10">
    <location>
        <begin position="226"/>
        <end position="435"/>
    </location>
</feature>
<feature type="transmembrane region" description="Helical" evidence="9">
    <location>
        <begin position="58"/>
        <end position="75"/>
    </location>
</feature>
<comment type="catalytic activity">
    <reaction evidence="1">
        <text>ATP + protein L-histidine = ADP + protein N-phospho-L-histidine.</text>
        <dbReference type="EC" id="2.7.13.3"/>
    </reaction>
</comment>
<feature type="transmembrane region" description="Helical" evidence="9">
    <location>
        <begin position="148"/>
        <end position="171"/>
    </location>
</feature>
<dbReference type="OrthoDB" id="9121833at2"/>
<evidence type="ECO:0000256" key="7">
    <source>
        <dbReference type="ARBA" id="ARBA00022840"/>
    </source>
</evidence>
<dbReference type="PANTHER" id="PTHR43065:SF10">
    <property type="entry name" value="PEROXIDE STRESS-ACTIVATED HISTIDINE KINASE MAK3"/>
    <property type="match status" value="1"/>
</dbReference>
<keyword evidence="9" id="KW-0812">Transmembrane</keyword>
<accession>A0A7X3FMZ2</accession>
<keyword evidence="7" id="KW-0067">ATP-binding</keyword>
<keyword evidence="9" id="KW-0472">Membrane</keyword>
<dbReference type="PROSITE" id="PS50109">
    <property type="entry name" value="HIS_KIN"/>
    <property type="match status" value="1"/>
</dbReference>
<keyword evidence="12" id="KW-1185">Reference proteome</keyword>
<evidence type="ECO:0000313" key="12">
    <source>
        <dbReference type="Proteomes" id="UP000490800"/>
    </source>
</evidence>
<dbReference type="InterPro" id="IPR005467">
    <property type="entry name" value="His_kinase_dom"/>
</dbReference>
<dbReference type="Gene3D" id="3.30.565.10">
    <property type="entry name" value="Histidine kinase-like ATPase, C-terminal domain"/>
    <property type="match status" value="1"/>
</dbReference>
<evidence type="ECO:0000259" key="10">
    <source>
        <dbReference type="PROSITE" id="PS50109"/>
    </source>
</evidence>
<name>A0A7X3FMZ2_9BACL</name>
<keyword evidence="4" id="KW-0808">Transferase</keyword>